<gene>
    <name evidence="2" type="ORF">N7472_005042</name>
</gene>
<name>A0A9W9MF82_9EURO</name>
<dbReference type="EMBL" id="JAPQKP010000003">
    <property type="protein sequence ID" value="KAJ5199838.1"/>
    <property type="molecule type" value="Genomic_DNA"/>
</dbReference>
<evidence type="ECO:0000256" key="1">
    <source>
        <dbReference type="SAM" id="MobiDB-lite"/>
    </source>
</evidence>
<proteinExistence type="predicted"/>
<dbReference type="AlphaFoldDB" id="A0A9W9MF82"/>
<evidence type="ECO:0000313" key="2">
    <source>
        <dbReference type="EMBL" id="KAJ5199838.1"/>
    </source>
</evidence>
<sequence>MANSSLYLQNTVFQTLSLLMTPRGYDAVLAQIDKFTEQNGFIPGKTTWSRMGEECAHFLVAGRLGISRRYNHRQEYILSQGLWKGIFLLLHVKLFFTTAYHPQRAQQKLEAVQASDGNEQAEEEVENENDNPPATSN</sequence>
<accession>A0A9W9MF82</accession>
<dbReference type="Proteomes" id="UP001150879">
    <property type="component" value="Unassembled WGS sequence"/>
</dbReference>
<feature type="region of interest" description="Disordered" evidence="1">
    <location>
        <begin position="108"/>
        <end position="137"/>
    </location>
</feature>
<comment type="caution">
    <text evidence="2">The sequence shown here is derived from an EMBL/GenBank/DDBJ whole genome shotgun (WGS) entry which is preliminary data.</text>
</comment>
<evidence type="ECO:0000313" key="3">
    <source>
        <dbReference type="Proteomes" id="UP001150879"/>
    </source>
</evidence>
<protein>
    <submittedName>
        <fullName evidence="2">Uncharacterized protein</fullName>
    </submittedName>
</protein>
<reference evidence="2" key="1">
    <citation type="submission" date="2022-11" db="EMBL/GenBank/DDBJ databases">
        <authorList>
            <person name="Petersen C."/>
        </authorList>
    </citation>
    <scope>NUCLEOTIDE SEQUENCE</scope>
    <source>
        <strain evidence="2">IBT 16849</strain>
    </source>
</reference>
<feature type="compositionally biased region" description="Acidic residues" evidence="1">
    <location>
        <begin position="119"/>
        <end position="129"/>
    </location>
</feature>
<keyword evidence="3" id="KW-1185">Reference proteome</keyword>
<reference evidence="2" key="2">
    <citation type="journal article" date="2023" name="IMA Fungus">
        <title>Comparative genomic study of the Penicillium genus elucidates a diverse pangenome and 15 lateral gene transfer events.</title>
        <authorList>
            <person name="Petersen C."/>
            <person name="Sorensen T."/>
            <person name="Nielsen M.R."/>
            <person name="Sondergaard T.E."/>
            <person name="Sorensen J.L."/>
            <person name="Fitzpatrick D.A."/>
            <person name="Frisvad J.C."/>
            <person name="Nielsen K.L."/>
        </authorList>
    </citation>
    <scope>NUCLEOTIDE SEQUENCE</scope>
    <source>
        <strain evidence="2">IBT 16849</strain>
    </source>
</reference>
<organism evidence="2 3">
    <name type="scientific">Penicillium cf. griseofulvum</name>
    <dbReference type="NCBI Taxonomy" id="2972120"/>
    <lineage>
        <taxon>Eukaryota</taxon>
        <taxon>Fungi</taxon>
        <taxon>Dikarya</taxon>
        <taxon>Ascomycota</taxon>
        <taxon>Pezizomycotina</taxon>
        <taxon>Eurotiomycetes</taxon>
        <taxon>Eurotiomycetidae</taxon>
        <taxon>Eurotiales</taxon>
        <taxon>Aspergillaceae</taxon>
        <taxon>Penicillium</taxon>
    </lineage>
</organism>